<dbReference type="EMBL" id="GBRH01255792">
    <property type="protein sequence ID" value="JAD42103.1"/>
    <property type="molecule type" value="Transcribed_RNA"/>
</dbReference>
<keyword evidence="2" id="KW-0732">Signal</keyword>
<feature type="compositionally biased region" description="Low complexity" evidence="1">
    <location>
        <begin position="97"/>
        <end position="113"/>
    </location>
</feature>
<evidence type="ECO:0000313" key="3">
    <source>
        <dbReference type="EMBL" id="JAD42103.1"/>
    </source>
</evidence>
<reference evidence="3" key="2">
    <citation type="journal article" date="2015" name="Data Brief">
        <title>Shoot transcriptome of the giant reed, Arundo donax.</title>
        <authorList>
            <person name="Barrero R.A."/>
            <person name="Guerrero F.D."/>
            <person name="Moolhuijzen P."/>
            <person name="Goolsby J.A."/>
            <person name="Tidwell J."/>
            <person name="Bellgard S.E."/>
            <person name="Bellgard M.I."/>
        </authorList>
    </citation>
    <scope>NUCLEOTIDE SEQUENCE</scope>
    <source>
        <tissue evidence="3">Shoot tissue taken approximately 20 cm above the soil surface</tissue>
    </source>
</reference>
<reference evidence="3" key="1">
    <citation type="submission" date="2014-09" db="EMBL/GenBank/DDBJ databases">
        <authorList>
            <person name="Magalhaes I.L.F."/>
            <person name="Oliveira U."/>
            <person name="Santos F.R."/>
            <person name="Vidigal T.H.D.A."/>
            <person name="Brescovit A.D."/>
            <person name="Santos A.J."/>
        </authorList>
    </citation>
    <scope>NUCLEOTIDE SEQUENCE</scope>
    <source>
        <tissue evidence="3">Shoot tissue taken approximately 20 cm above the soil surface</tissue>
    </source>
</reference>
<proteinExistence type="predicted"/>
<dbReference type="AlphaFoldDB" id="A0A0A8ZWM4"/>
<name>A0A0A8ZWM4_ARUDO</name>
<evidence type="ECO:0000256" key="1">
    <source>
        <dbReference type="SAM" id="MobiDB-lite"/>
    </source>
</evidence>
<feature type="signal peptide" evidence="2">
    <location>
        <begin position="1"/>
        <end position="21"/>
    </location>
</feature>
<organism evidence="3">
    <name type="scientific">Arundo donax</name>
    <name type="common">Giant reed</name>
    <name type="synonym">Donax arundinaceus</name>
    <dbReference type="NCBI Taxonomy" id="35708"/>
    <lineage>
        <taxon>Eukaryota</taxon>
        <taxon>Viridiplantae</taxon>
        <taxon>Streptophyta</taxon>
        <taxon>Embryophyta</taxon>
        <taxon>Tracheophyta</taxon>
        <taxon>Spermatophyta</taxon>
        <taxon>Magnoliopsida</taxon>
        <taxon>Liliopsida</taxon>
        <taxon>Poales</taxon>
        <taxon>Poaceae</taxon>
        <taxon>PACMAD clade</taxon>
        <taxon>Arundinoideae</taxon>
        <taxon>Arundineae</taxon>
        <taxon>Arundo</taxon>
    </lineage>
</organism>
<sequence length="113" mass="12235">MFAFVCYIRFDLLVPAPLARAAGGEEDGAADGVPRARARVRGRKNAAESSIRARRRTVTGRSRGAQSRRRRRGRRTAGAPRASTSGGTGRWPRRWRPTSAAARPSRATAPAPP</sequence>
<feature type="compositionally biased region" description="Low complexity" evidence="1">
    <location>
        <begin position="76"/>
        <end position="85"/>
    </location>
</feature>
<feature type="chain" id="PRO_5002060087" evidence="2">
    <location>
        <begin position="22"/>
        <end position="113"/>
    </location>
</feature>
<accession>A0A0A8ZWM4</accession>
<feature type="region of interest" description="Disordered" evidence="1">
    <location>
        <begin position="21"/>
        <end position="113"/>
    </location>
</feature>
<feature type="compositionally biased region" description="Basic residues" evidence="1">
    <location>
        <begin position="66"/>
        <end position="75"/>
    </location>
</feature>
<evidence type="ECO:0000256" key="2">
    <source>
        <dbReference type="SAM" id="SignalP"/>
    </source>
</evidence>
<protein>
    <submittedName>
        <fullName evidence="3">Uncharacterized protein</fullName>
    </submittedName>
</protein>